<feature type="domain" description="PpiC" evidence="7">
    <location>
        <begin position="137"/>
        <end position="231"/>
    </location>
</feature>
<sequence>MKKTLISAALVMSSFVGASFAQTFEVPDPVAIVDGKPLSKAAFQAAIEPVVGTDDLSFLQNSQQLNDLIAQYALQEKLAAKAKKEQLDETPEYKKFIEHAERLGLSQAYLKKTLDSIQISDDEVKAEYDKQVKALDKNEYRAAHILVDSKEEADKVLAELKAKKKPLSFAEAAKKYSKDPGSKANGGELGWFRAQVMVPEFGEALQTMKPGEVSAEPVKTQFGYHIINLEEVRETPVATLDESKDRIKESLTEQKLRDKIEAIQQKIKIEYKAQ</sequence>
<accession>A0AB35BW83</accession>
<evidence type="ECO:0000313" key="9">
    <source>
        <dbReference type="Proteomes" id="UP000680020"/>
    </source>
</evidence>
<dbReference type="Gene3D" id="3.10.50.40">
    <property type="match status" value="1"/>
</dbReference>
<dbReference type="RefSeq" id="WP_008315558.1">
    <property type="nucleotide sequence ID" value="NZ_CP115969.1"/>
</dbReference>
<reference evidence="8" key="1">
    <citation type="submission" date="2021-03" db="EMBL/GenBank/DDBJ databases">
        <title>Identification and antibiotic profiling of Wohlfahrtiimonas chitiniclastica, an underestimated human pathogen.</title>
        <authorList>
            <person name="Kopf A."/>
            <person name="Bunk B."/>
            <person name="Coldewey S."/>
            <person name="Gunzer F."/>
            <person name="Riedel T."/>
            <person name="Schroettner P."/>
        </authorList>
    </citation>
    <scope>NUCLEOTIDE SEQUENCE</scope>
    <source>
        <strain evidence="8">DSM 100917</strain>
    </source>
</reference>
<comment type="caution">
    <text evidence="8">The sequence shown here is derived from an EMBL/GenBank/DDBJ whole genome shotgun (WGS) entry which is preliminary data.</text>
</comment>
<name>A0AB35BW83_9GAMM</name>
<evidence type="ECO:0000313" key="8">
    <source>
        <dbReference type="EMBL" id="MBS7824248.1"/>
    </source>
</evidence>
<dbReference type="AlphaFoldDB" id="A0AB35BW83"/>
<dbReference type="SUPFAM" id="SSF109998">
    <property type="entry name" value="Triger factor/SurA peptide-binding domain-like"/>
    <property type="match status" value="1"/>
</dbReference>
<feature type="signal peptide" evidence="6">
    <location>
        <begin position="1"/>
        <end position="21"/>
    </location>
</feature>
<gene>
    <name evidence="8" type="ORF">J7561_03395</name>
</gene>
<dbReference type="PANTHER" id="PTHR47245">
    <property type="entry name" value="PEPTIDYLPROLYL ISOMERASE"/>
    <property type="match status" value="1"/>
</dbReference>
<dbReference type="InterPro" id="IPR050245">
    <property type="entry name" value="PrsA_foldase"/>
</dbReference>
<keyword evidence="4 5" id="KW-0697">Rotamase</keyword>
<organism evidence="8 9">
    <name type="scientific">Wohlfahrtiimonas chitiniclastica</name>
    <dbReference type="NCBI Taxonomy" id="400946"/>
    <lineage>
        <taxon>Bacteria</taxon>
        <taxon>Pseudomonadati</taxon>
        <taxon>Pseudomonadota</taxon>
        <taxon>Gammaproteobacteria</taxon>
        <taxon>Cardiobacteriales</taxon>
        <taxon>Ignatzschineriaceae</taxon>
        <taxon>Wohlfahrtiimonas</taxon>
    </lineage>
</organism>
<dbReference type="InterPro" id="IPR023058">
    <property type="entry name" value="PPIase_PpiC_CS"/>
</dbReference>
<evidence type="ECO:0000256" key="2">
    <source>
        <dbReference type="ARBA" id="ARBA00007656"/>
    </source>
</evidence>
<evidence type="ECO:0000256" key="6">
    <source>
        <dbReference type="SAM" id="SignalP"/>
    </source>
</evidence>
<dbReference type="PANTHER" id="PTHR47245:SF2">
    <property type="entry name" value="PEPTIDYL-PROLYL CIS-TRANS ISOMERASE HP_0175-RELATED"/>
    <property type="match status" value="1"/>
</dbReference>
<comment type="similarity">
    <text evidence="2">Belongs to the PpiC/parvulin rotamase family.</text>
</comment>
<evidence type="ECO:0000259" key="7">
    <source>
        <dbReference type="PROSITE" id="PS50198"/>
    </source>
</evidence>
<feature type="chain" id="PRO_5044256115" description="peptidylprolyl isomerase" evidence="6">
    <location>
        <begin position="22"/>
        <end position="274"/>
    </location>
</feature>
<protein>
    <recommendedName>
        <fullName evidence="3">peptidylprolyl isomerase</fullName>
        <ecNumber evidence="3">5.2.1.8</ecNumber>
    </recommendedName>
</protein>
<dbReference type="PROSITE" id="PS01096">
    <property type="entry name" value="PPIC_PPIASE_1"/>
    <property type="match status" value="1"/>
</dbReference>
<dbReference type="InterPro" id="IPR027304">
    <property type="entry name" value="Trigger_fact/SurA_dom_sf"/>
</dbReference>
<evidence type="ECO:0000256" key="5">
    <source>
        <dbReference type="PROSITE-ProRule" id="PRU00278"/>
    </source>
</evidence>
<comment type="catalytic activity">
    <reaction evidence="1">
        <text>[protein]-peptidylproline (omega=180) = [protein]-peptidylproline (omega=0)</text>
        <dbReference type="Rhea" id="RHEA:16237"/>
        <dbReference type="Rhea" id="RHEA-COMP:10747"/>
        <dbReference type="Rhea" id="RHEA-COMP:10748"/>
        <dbReference type="ChEBI" id="CHEBI:83833"/>
        <dbReference type="ChEBI" id="CHEBI:83834"/>
        <dbReference type="EC" id="5.2.1.8"/>
    </reaction>
</comment>
<dbReference type="Proteomes" id="UP000680020">
    <property type="component" value="Unassembled WGS sequence"/>
</dbReference>
<dbReference type="EMBL" id="JAGIBU010000002">
    <property type="protein sequence ID" value="MBS7824248.1"/>
    <property type="molecule type" value="Genomic_DNA"/>
</dbReference>
<dbReference type="InterPro" id="IPR046357">
    <property type="entry name" value="PPIase_dom_sf"/>
</dbReference>
<dbReference type="EC" id="5.2.1.8" evidence="3"/>
<evidence type="ECO:0000256" key="3">
    <source>
        <dbReference type="ARBA" id="ARBA00013194"/>
    </source>
</evidence>
<dbReference type="Pfam" id="PF00639">
    <property type="entry name" value="Rotamase"/>
    <property type="match status" value="1"/>
</dbReference>
<dbReference type="SUPFAM" id="SSF54534">
    <property type="entry name" value="FKBP-like"/>
    <property type="match status" value="1"/>
</dbReference>
<dbReference type="InterPro" id="IPR000297">
    <property type="entry name" value="PPIase_PpiC"/>
</dbReference>
<evidence type="ECO:0000256" key="1">
    <source>
        <dbReference type="ARBA" id="ARBA00000971"/>
    </source>
</evidence>
<proteinExistence type="inferred from homology"/>
<dbReference type="GO" id="GO:0003755">
    <property type="term" value="F:peptidyl-prolyl cis-trans isomerase activity"/>
    <property type="evidence" value="ECO:0007669"/>
    <property type="project" value="UniProtKB-KW"/>
</dbReference>
<dbReference type="GeneID" id="58264334"/>
<evidence type="ECO:0000256" key="4">
    <source>
        <dbReference type="ARBA" id="ARBA00023110"/>
    </source>
</evidence>
<keyword evidence="6" id="KW-0732">Signal</keyword>
<keyword evidence="5 8" id="KW-0413">Isomerase</keyword>
<dbReference type="PROSITE" id="PS50198">
    <property type="entry name" value="PPIC_PPIASE_2"/>
    <property type="match status" value="1"/>
</dbReference>